<sequence length="500" mass="51854">MKNLYKNRFLLLPVLGMLLLAGCENDDIPVVEEEPVVPLVAGSANVSNYVAVGNSLTAGFTDGALFILGQENSFPNLLSQKFAMIGGGAFTQPLMNDNIGGALLGGVQILGPRLYFDGAGPAPLNQTPTTEISNIQAGPYNNMGVPGAKSFHLLANGYGNLAGVQAGLANPYFVRMASNPNASMLEDAASQNASFYSLWIGNNDVLSYATSGGAGTDQTGNPDPSTYGPNDITDPTAFAGIYNAILGTLAGNGAQGVVLNIPYVYTIPYFTTVPFNPVPVDAATAALVNGGYAPYNAGLQQALGAGLISPEEAAARTINFVEGQNAVVIEDEYLTDLSGLGLPNYRQATAEDLPTLLSASFIGTLVGGNPTLINGVTVPLSDQWVLTADEVAEVTVATDAFNAVIASAASSNGAILIDANALMQQIFDTGISFDEFELNGSLVFGGTFSLDGVHPTARGNAFVANQILLAMDQAFGTNFEAAGELFKAADFTTLYPEMLP</sequence>
<dbReference type="EMBL" id="CP027062">
    <property type="protein sequence ID" value="AVI50824.1"/>
    <property type="molecule type" value="Genomic_DNA"/>
</dbReference>
<protein>
    <submittedName>
        <fullName evidence="2">G-D-S-L family lipolytic protein</fullName>
    </submittedName>
</protein>
<evidence type="ECO:0000313" key="2">
    <source>
        <dbReference type="EMBL" id="AVI50824.1"/>
    </source>
</evidence>
<feature type="signal peptide" evidence="1">
    <location>
        <begin position="1"/>
        <end position="21"/>
    </location>
</feature>
<dbReference type="RefSeq" id="WP_105215949.1">
    <property type="nucleotide sequence ID" value="NZ_CP027062.1"/>
</dbReference>
<organism evidence="2 3">
    <name type="scientific">Pukyongia salina</name>
    <dbReference type="NCBI Taxonomy" id="2094025"/>
    <lineage>
        <taxon>Bacteria</taxon>
        <taxon>Pseudomonadati</taxon>
        <taxon>Bacteroidota</taxon>
        <taxon>Flavobacteriia</taxon>
        <taxon>Flavobacteriales</taxon>
        <taxon>Flavobacteriaceae</taxon>
        <taxon>Pukyongia</taxon>
    </lineage>
</organism>
<dbReference type="InterPro" id="IPR036514">
    <property type="entry name" value="SGNH_hydro_sf"/>
</dbReference>
<keyword evidence="3" id="KW-1185">Reference proteome</keyword>
<dbReference type="AlphaFoldDB" id="A0A2S0HWA6"/>
<dbReference type="SUPFAM" id="SSF52266">
    <property type="entry name" value="SGNH hydrolase"/>
    <property type="match status" value="2"/>
</dbReference>
<dbReference type="GO" id="GO:0016788">
    <property type="term" value="F:hydrolase activity, acting on ester bonds"/>
    <property type="evidence" value="ECO:0007669"/>
    <property type="project" value="UniProtKB-ARBA"/>
</dbReference>
<dbReference type="KEGG" id="aue:C5O00_06415"/>
<dbReference type="Proteomes" id="UP000238442">
    <property type="component" value="Chromosome"/>
</dbReference>
<proteinExistence type="predicted"/>
<name>A0A2S0HWA6_9FLAO</name>
<evidence type="ECO:0000313" key="3">
    <source>
        <dbReference type="Proteomes" id="UP000238442"/>
    </source>
</evidence>
<dbReference type="PROSITE" id="PS51257">
    <property type="entry name" value="PROKAR_LIPOPROTEIN"/>
    <property type="match status" value="1"/>
</dbReference>
<keyword evidence="1" id="KW-0732">Signal</keyword>
<gene>
    <name evidence="2" type="ORF">C5O00_06415</name>
</gene>
<dbReference type="Gene3D" id="3.40.50.1110">
    <property type="entry name" value="SGNH hydrolase"/>
    <property type="match status" value="2"/>
</dbReference>
<feature type="chain" id="PRO_5015415899" evidence="1">
    <location>
        <begin position="22"/>
        <end position="500"/>
    </location>
</feature>
<dbReference type="OrthoDB" id="9764164at2"/>
<reference evidence="2 3" key="1">
    <citation type="submission" date="2018-02" db="EMBL/GenBank/DDBJ databases">
        <title>Genomic analysis of the strain RR4-38 isolated from a seawater recirculating aquaculture system.</title>
        <authorList>
            <person name="Kim Y.-S."/>
            <person name="Jang Y.H."/>
            <person name="Kim K.-H."/>
        </authorList>
    </citation>
    <scope>NUCLEOTIDE SEQUENCE [LARGE SCALE GENOMIC DNA]</scope>
    <source>
        <strain evidence="2 3">RR4-38</strain>
    </source>
</reference>
<accession>A0A2S0HWA6</accession>
<evidence type="ECO:0000256" key="1">
    <source>
        <dbReference type="SAM" id="SignalP"/>
    </source>
</evidence>